<protein>
    <submittedName>
        <fullName evidence="1">Uncharacterized protein</fullName>
    </submittedName>
</protein>
<dbReference type="AlphaFoldDB" id="W6TIQ5"/>
<gene>
    <name evidence="1" type="ORF">BDCR2A_00476</name>
</gene>
<sequence length="65" mass="7956">MTLIFIIYNHQKNADMEKILILKMYPIYKIIIISTINENINILYFMKYNFKNHTHLIKHKLEENS</sequence>
<reference evidence="1 2" key="1">
    <citation type="submission" date="2013-12" db="EMBL/GenBank/DDBJ databases">
        <title>Comparative genomics of relapsing fever spirochetes.</title>
        <authorList>
            <person name="Schwan T.G."/>
            <person name="Raffel S.J."/>
            <person name="Porcella S.F."/>
        </authorList>
    </citation>
    <scope>NUCLEOTIDE SEQUENCE [LARGE SCALE GENOMIC DNA]</scope>
    <source>
        <strain evidence="1 2">CR2A</strain>
    </source>
</reference>
<organism evidence="1 2">
    <name type="scientific">Borrelia duttonii CR2A</name>
    <dbReference type="NCBI Taxonomy" id="1432657"/>
    <lineage>
        <taxon>Bacteria</taxon>
        <taxon>Pseudomonadati</taxon>
        <taxon>Spirochaetota</taxon>
        <taxon>Spirochaetia</taxon>
        <taxon>Spirochaetales</taxon>
        <taxon>Borreliaceae</taxon>
        <taxon>Borrelia</taxon>
    </lineage>
</organism>
<name>W6TIQ5_9SPIR</name>
<dbReference type="Proteomes" id="UP000019148">
    <property type="component" value="Unassembled WGS sequence"/>
</dbReference>
<proteinExistence type="predicted"/>
<evidence type="ECO:0000313" key="2">
    <source>
        <dbReference type="Proteomes" id="UP000019148"/>
    </source>
</evidence>
<comment type="caution">
    <text evidence="1">The sequence shown here is derived from an EMBL/GenBank/DDBJ whole genome shotgun (WGS) entry which is preliminary data.</text>
</comment>
<dbReference type="EMBL" id="AZIT01000001">
    <property type="protein sequence ID" value="ETZ18503.1"/>
    <property type="molecule type" value="Genomic_DNA"/>
</dbReference>
<evidence type="ECO:0000313" key="1">
    <source>
        <dbReference type="EMBL" id="ETZ18503.1"/>
    </source>
</evidence>
<accession>W6TIQ5</accession>